<protein>
    <submittedName>
        <fullName evidence="1">Uncharacterized protein</fullName>
    </submittedName>
</protein>
<dbReference type="AlphaFoldDB" id="A0A420Y730"/>
<organism evidence="1 2">
    <name type="scientific">Coniochaeta pulveracea</name>
    <dbReference type="NCBI Taxonomy" id="177199"/>
    <lineage>
        <taxon>Eukaryota</taxon>
        <taxon>Fungi</taxon>
        <taxon>Dikarya</taxon>
        <taxon>Ascomycota</taxon>
        <taxon>Pezizomycotina</taxon>
        <taxon>Sordariomycetes</taxon>
        <taxon>Sordariomycetidae</taxon>
        <taxon>Coniochaetales</taxon>
        <taxon>Coniochaetaceae</taxon>
        <taxon>Coniochaeta</taxon>
    </lineage>
</organism>
<evidence type="ECO:0000313" key="2">
    <source>
        <dbReference type="Proteomes" id="UP000275385"/>
    </source>
</evidence>
<reference evidence="1 2" key="1">
    <citation type="submission" date="2018-08" db="EMBL/GenBank/DDBJ databases">
        <title>Draft genome of the lignicolous fungus Coniochaeta pulveracea.</title>
        <authorList>
            <person name="Borstlap C.J."/>
            <person name="De Witt R.N."/>
            <person name="Botha A."/>
            <person name="Volschenk H."/>
        </authorList>
    </citation>
    <scope>NUCLEOTIDE SEQUENCE [LARGE SCALE GENOMIC DNA]</scope>
    <source>
        <strain evidence="1 2">CAB683</strain>
    </source>
</reference>
<dbReference type="Proteomes" id="UP000275385">
    <property type="component" value="Unassembled WGS sequence"/>
</dbReference>
<sequence>MYKSNRTAVPSDTLALNALGDYRGGPSDKPDMIPRRLEKSRSWGPGYWCMQDAGSLLDDQINLSEFHLNLRLLCRENPSGPAIFLGLDY</sequence>
<gene>
    <name evidence="1" type="ORF">DL546_000047</name>
</gene>
<dbReference type="EMBL" id="QVQW01000039">
    <property type="protein sequence ID" value="RKU43681.1"/>
    <property type="molecule type" value="Genomic_DNA"/>
</dbReference>
<feature type="non-terminal residue" evidence="1">
    <location>
        <position position="89"/>
    </location>
</feature>
<accession>A0A420Y730</accession>
<name>A0A420Y730_9PEZI</name>
<comment type="caution">
    <text evidence="1">The sequence shown here is derived from an EMBL/GenBank/DDBJ whole genome shotgun (WGS) entry which is preliminary data.</text>
</comment>
<keyword evidence="2" id="KW-1185">Reference proteome</keyword>
<proteinExistence type="predicted"/>
<evidence type="ECO:0000313" key="1">
    <source>
        <dbReference type="EMBL" id="RKU43681.1"/>
    </source>
</evidence>